<reference evidence="13" key="1">
    <citation type="journal article" date="2013" name="Nature">
        <title>Pan genome of the phytoplankton Emiliania underpins its global distribution.</title>
        <authorList>
            <person name="Read B.A."/>
            <person name="Kegel J."/>
            <person name="Klute M.J."/>
            <person name="Kuo A."/>
            <person name="Lefebvre S.C."/>
            <person name="Maumus F."/>
            <person name="Mayer C."/>
            <person name="Miller J."/>
            <person name="Monier A."/>
            <person name="Salamov A."/>
            <person name="Young J."/>
            <person name="Aguilar M."/>
            <person name="Claverie J.M."/>
            <person name="Frickenhaus S."/>
            <person name="Gonzalez K."/>
            <person name="Herman E.K."/>
            <person name="Lin Y.C."/>
            <person name="Napier J."/>
            <person name="Ogata H."/>
            <person name="Sarno A.F."/>
            <person name="Shmutz J."/>
            <person name="Schroeder D."/>
            <person name="de Vargas C."/>
            <person name="Verret F."/>
            <person name="von Dassow P."/>
            <person name="Valentin K."/>
            <person name="Van de Peer Y."/>
            <person name="Wheeler G."/>
            <person name="Dacks J.B."/>
            <person name="Delwiche C.F."/>
            <person name="Dyhrman S.T."/>
            <person name="Glockner G."/>
            <person name="John U."/>
            <person name="Richards T."/>
            <person name="Worden A.Z."/>
            <person name="Zhang X."/>
            <person name="Grigoriev I.V."/>
            <person name="Allen A.E."/>
            <person name="Bidle K."/>
            <person name="Borodovsky M."/>
            <person name="Bowler C."/>
            <person name="Brownlee C."/>
            <person name="Cock J.M."/>
            <person name="Elias M."/>
            <person name="Gladyshev V.N."/>
            <person name="Groth M."/>
            <person name="Guda C."/>
            <person name="Hadaegh A."/>
            <person name="Iglesias-Rodriguez M.D."/>
            <person name="Jenkins J."/>
            <person name="Jones B.M."/>
            <person name="Lawson T."/>
            <person name="Leese F."/>
            <person name="Lindquist E."/>
            <person name="Lobanov A."/>
            <person name="Lomsadze A."/>
            <person name="Malik S.B."/>
            <person name="Marsh M.E."/>
            <person name="Mackinder L."/>
            <person name="Mock T."/>
            <person name="Mueller-Roeber B."/>
            <person name="Pagarete A."/>
            <person name="Parker M."/>
            <person name="Probert I."/>
            <person name="Quesneville H."/>
            <person name="Raines C."/>
            <person name="Rensing S.A."/>
            <person name="Riano-Pachon D.M."/>
            <person name="Richier S."/>
            <person name="Rokitta S."/>
            <person name="Shiraiwa Y."/>
            <person name="Soanes D.M."/>
            <person name="van der Giezen M."/>
            <person name="Wahlund T.M."/>
            <person name="Williams B."/>
            <person name="Wilson W."/>
            <person name="Wolfe G."/>
            <person name="Wurch L.L."/>
        </authorList>
    </citation>
    <scope>NUCLEOTIDE SEQUENCE</scope>
</reference>
<organism evidence="12 13">
    <name type="scientific">Emiliania huxleyi (strain CCMP1516)</name>
    <dbReference type="NCBI Taxonomy" id="280463"/>
    <lineage>
        <taxon>Eukaryota</taxon>
        <taxon>Haptista</taxon>
        <taxon>Haptophyta</taxon>
        <taxon>Prymnesiophyceae</taxon>
        <taxon>Isochrysidales</taxon>
        <taxon>Noelaerhabdaceae</taxon>
        <taxon>Emiliania</taxon>
    </lineage>
</organism>
<dbReference type="PANTHER" id="PTHR11550">
    <property type="entry name" value="CTP SYNTHASE"/>
    <property type="match status" value="1"/>
</dbReference>
<dbReference type="SUPFAM" id="SSF52540">
    <property type="entry name" value="P-loop containing nucleoside triphosphate hydrolases"/>
    <property type="match status" value="1"/>
</dbReference>
<dbReference type="Gene3D" id="3.40.50.300">
    <property type="entry name" value="P-loop containing nucleotide triphosphate hydrolases"/>
    <property type="match status" value="1"/>
</dbReference>
<keyword evidence="3 9" id="KW-0436">Ligase</keyword>
<comment type="pathway">
    <text evidence="1 9">Pyrimidine metabolism; CTP biosynthesis via de novo pathway; CTP from UDP: step 2/2.</text>
</comment>
<evidence type="ECO:0000313" key="13">
    <source>
        <dbReference type="Proteomes" id="UP000013827"/>
    </source>
</evidence>
<feature type="domain" description="Glutamine amidotransferase" evidence="10">
    <location>
        <begin position="305"/>
        <end position="536"/>
    </location>
</feature>
<dbReference type="Pfam" id="PF06418">
    <property type="entry name" value="CTP_synth_N"/>
    <property type="match status" value="1"/>
</dbReference>
<dbReference type="FunFam" id="3.40.50.880:FF:000002">
    <property type="entry name" value="CTP synthase"/>
    <property type="match status" value="1"/>
</dbReference>
<dbReference type="GO" id="GO:0042802">
    <property type="term" value="F:identical protein binding"/>
    <property type="evidence" value="ECO:0007669"/>
    <property type="project" value="TreeGrafter"/>
</dbReference>
<proteinExistence type="inferred from homology"/>
<keyword evidence="4 9" id="KW-0547">Nucleotide-binding</keyword>
<dbReference type="EnsemblProtists" id="EOD25278">
    <property type="protein sequence ID" value="EOD25278"/>
    <property type="gene ID" value="EMIHUDRAFT_73959"/>
</dbReference>
<reference evidence="12" key="2">
    <citation type="submission" date="2024-10" db="UniProtKB">
        <authorList>
            <consortium name="EnsemblProtists"/>
        </authorList>
    </citation>
    <scope>IDENTIFICATION</scope>
</reference>
<dbReference type="InterPro" id="IPR017926">
    <property type="entry name" value="GATASE"/>
</dbReference>
<evidence type="ECO:0000256" key="3">
    <source>
        <dbReference type="ARBA" id="ARBA00022598"/>
    </source>
</evidence>
<evidence type="ECO:0000256" key="7">
    <source>
        <dbReference type="ARBA" id="ARBA00022975"/>
    </source>
</evidence>
<dbReference type="AlphaFoldDB" id="A0A0D3JP43"/>
<dbReference type="InterPro" id="IPR033828">
    <property type="entry name" value="GATase1_CTP_Synthase"/>
</dbReference>
<dbReference type="GO" id="GO:0019856">
    <property type="term" value="P:pyrimidine nucleobase biosynthetic process"/>
    <property type="evidence" value="ECO:0007669"/>
    <property type="project" value="TreeGrafter"/>
</dbReference>
<dbReference type="InterPro" id="IPR004468">
    <property type="entry name" value="CTP_synthase"/>
</dbReference>
<dbReference type="KEGG" id="ehx:EMIHUDRAFT_73959"/>
<dbReference type="eggNOG" id="KOG2387">
    <property type="taxonomic scope" value="Eukaryota"/>
</dbReference>
<evidence type="ECO:0000256" key="8">
    <source>
        <dbReference type="ARBA" id="ARBA00047781"/>
    </source>
</evidence>
<feature type="domain" description="CTP synthase N-terminal" evidence="11">
    <location>
        <begin position="2"/>
        <end position="263"/>
    </location>
</feature>
<dbReference type="InterPro" id="IPR029062">
    <property type="entry name" value="Class_I_gatase-like"/>
</dbReference>
<evidence type="ECO:0000313" key="12">
    <source>
        <dbReference type="EnsemblProtists" id="EOD25278"/>
    </source>
</evidence>
<dbReference type="PROSITE" id="PS51273">
    <property type="entry name" value="GATASE_TYPE_1"/>
    <property type="match status" value="1"/>
</dbReference>
<dbReference type="GO" id="GO:0005524">
    <property type="term" value="F:ATP binding"/>
    <property type="evidence" value="ECO:0007669"/>
    <property type="project" value="UniProtKB-KW"/>
</dbReference>
<dbReference type="PANTHER" id="PTHR11550:SF0">
    <property type="entry name" value="CTP SYNTHASE-RELATED"/>
    <property type="match status" value="1"/>
</dbReference>
<dbReference type="GeneID" id="17270823"/>
<evidence type="ECO:0000256" key="4">
    <source>
        <dbReference type="ARBA" id="ARBA00022741"/>
    </source>
</evidence>
<evidence type="ECO:0000256" key="6">
    <source>
        <dbReference type="ARBA" id="ARBA00022962"/>
    </source>
</evidence>
<keyword evidence="13" id="KW-1185">Reference proteome</keyword>
<comment type="similarity">
    <text evidence="2 9">Belongs to the CTP synthase family.</text>
</comment>
<dbReference type="SUPFAM" id="SSF52317">
    <property type="entry name" value="Class I glutamine amidotransferase-like"/>
    <property type="match status" value="1"/>
</dbReference>
<name>A0A0D3JP43_EMIH1</name>
<evidence type="ECO:0000256" key="9">
    <source>
        <dbReference type="RuleBase" id="RU810713"/>
    </source>
</evidence>
<dbReference type="NCBIfam" id="TIGR00337">
    <property type="entry name" value="PyrG"/>
    <property type="match status" value="1"/>
</dbReference>
<evidence type="ECO:0000259" key="10">
    <source>
        <dbReference type="Pfam" id="PF00117"/>
    </source>
</evidence>
<dbReference type="PaxDb" id="2903-EOD25278"/>
<evidence type="ECO:0000256" key="2">
    <source>
        <dbReference type="ARBA" id="ARBA00007533"/>
    </source>
</evidence>
<dbReference type="UniPathway" id="UPA00159">
    <property type="reaction ID" value="UER00277"/>
</dbReference>
<comment type="catalytic activity">
    <reaction evidence="8 9">
        <text>UTP + L-glutamine + ATP + H2O = CTP + L-glutamate + ADP + phosphate + 2 H(+)</text>
        <dbReference type="Rhea" id="RHEA:26426"/>
        <dbReference type="ChEBI" id="CHEBI:15377"/>
        <dbReference type="ChEBI" id="CHEBI:15378"/>
        <dbReference type="ChEBI" id="CHEBI:29985"/>
        <dbReference type="ChEBI" id="CHEBI:30616"/>
        <dbReference type="ChEBI" id="CHEBI:37563"/>
        <dbReference type="ChEBI" id="CHEBI:43474"/>
        <dbReference type="ChEBI" id="CHEBI:46398"/>
        <dbReference type="ChEBI" id="CHEBI:58359"/>
        <dbReference type="ChEBI" id="CHEBI:456216"/>
        <dbReference type="EC" id="6.3.4.2"/>
    </reaction>
</comment>
<dbReference type="STRING" id="2903.R1CQJ8"/>
<keyword evidence="6 9" id="KW-0315">Glutamine amidotransferase</keyword>
<evidence type="ECO:0000256" key="5">
    <source>
        <dbReference type="ARBA" id="ARBA00022840"/>
    </source>
</evidence>
<evidence type="ECO:0000256" key="1">
    <source>
        <dbReference type="ARBA" id="ARBA00005171"/>
    </source>
</evidence>
<dbReference type="Pfam" id="PF00117">
    <property type="entry name" value="GATase"/>
    <property type="match status" value="1"/>
</dbReference>
<dbReference type="InterPro" id="IPR017456">
    <property type="entry name" value="CTP_synthase_N"/>
</dbReference>
<dbReference type="HOGENOM" id="CLU_011675_5_0_1"/>
<accession>A0A0D3JP43</accession>
<dbReference type="EC" id="6.3.4.2" evidence="9"/>
<dbReference type="InterPro" id="IPR027417">
    <property type="entry name" value="P-loop_NTPase"/>
</dbReference>
<dbReference type="GO" id="GO:0003883">
    <property type="term" value="F:CTP synthase activity"/>
    <property type="evidence" value="ECO:0007669"/>
    <property type="project" value="UniProtKB-UniRule"/>
</dbReference>
<keyword evidence="7 9" id="KW-0665">Pyrimidine biosynthesis</keyword>
<comment type="function">
    <text evidence="9">Catalyzes the ATP-dependent amination of UTP to CTP with either L-glutamine or ammonia as the source of nitrogen.</text>
</comment>
<dbReference type="CDD" id="cd01746">
    <property type="entry name" value="GATase1_CTP_Synthase"/>
    <property type="match status" value="1"/>
</dbReference>
<dbReference type="NCBIfam" id="NF003792">
    <property type="entry name" value="PRK05380.1"/>
    <property type="match status" value="1"/>
</dbReference>
<evidence type="ECO:0000259" key="11">
    <source>
        <dbReference type="Pfam" id="PF06418"/>
    </source>
</evidence>
<sequence length="548" mass="59553">MKYVVVSGGVVSGLGKGITASSLGVLLRQSGYRVTSVKIDPYLNVDAGTMSPFEHGEARSSALAGSRGVAAFDTDIHTRWPDLCCKDKTTSLCKDILERPHTARYPPCTSKPVVPHVTDAIMEWLERVAHLPTDGGQGPPDVCVIELGGTVGDIESSPFVEALRQFQFRIGRENMCFFHVSLVPVIGVVGEEKTKPTQHSVQSLRAAGLTPDFLVCRSGQPLAAATKRKLALFCHVPPEHCIGCHDVSNIYRVPLLFEHQGLTGERATEGGGVKALAAEWTSLAELVDSLTLDVHIAVVGKYTELSDAYLSVTKALMHASFAVERKLRIMWIDSAHLDETTLASDRLAYDEAWSKLRRADGVLVPGGFGIRAVEGKMLAANYARENGVPYLGICLGFQIAVIEFARSVLGVKTAHSAEFDEKCATPLIIFMPEGSRTQMGGTMRLGARKTMLRSPKCLTAQLLGATAFDERHRHRYEVNPAYVQQLEAAGPAFCPGLGERMEVFELQGHPFFVGCQFHPEFKSRPMKPSPLFLGLLRAASKAATAKQP</sequence>
<keyword evidence="5 9" id="KW-0067">ATP-binding</keyword>
<dbReference type="RefSeq" id="XP_005777707.1">
    <property type="nucleotide sequence ID" value="XM_005777650.1"/>
</dbReference>
<dbReference type="GO" id="GO:0044210">
    <property type="term" value="P:'de novo' CTP biosynthetic process"/>
    <property type="evidence" value="ECO:0007669"/>
    <property type="project" value="UniProtKB-UniRule"/>
</dbReference>
<dbReference type="Proteomes" id="UP000013827">
    <property type="component" value="Unassembled WGS sequence"/>
</dbReference>
<dbReference type="Gene3D" id="3.40.50.880">
    <property type="match status" value="1"/>
</dbReference>
<protein>
    <recommendedName>
        <fullName evidence="9">CTP synthase</fullName>
        <ecNumber evidence="9">6.3.4.2</ecNumber>
    </recommendedName>
    <alternativeName>
        <fullName evidence="9">UTP--ammonia ligase</fullName>
    </alternativeName>
</protein>